<name>A0A1Y2K9M2_9PROT</name>
<feature type="compositionally biased region" description="Acidic residues" evidence="1">
    <location>
        <begin position="253"/>
        <end position="263"/>
    </location>
</feature>
<organism evidence="2 3">
    <name type="scientific">Magnetofaba australis IT-1</name>
    <dbReference type="NCBI Taxonomy" id="1434232"/>
    <lineage>
        <taxon>Bacteria</taxon>
        <taxon>Pseudomonadati</taxon>
        <taxon>Pseudomonadota</taxon>
        <taxon>Magnetococcia</taxon>
        <taxon>Magnetococcales</taxon>
        <taxon>Magnetococcaceae</taxon>
        <taxon>Magnetofaba</taxon>
    </lineage>
</organism>
<dbReference type="Proteomes" id="UP000194003">
    <property type="component" value="Unassembled WGS sequence"/>
</dbReference>
<evidence type="ECO:0000256" key="1">
    <source>
        <dbReference type="SAM" id="MobiDB-lite"/>
    </source>
</evidence>
<dbReference type="OrthoDB" id="8482904at2"/>
<comment type="caution">
    <text evidence="2">The sequence shown here is derived from an EMBL/GenBank/DDBJ whole genome shotgun (WGS) entry which is preliminary data.</text>
</comment>
<dbReference type="AlphaFoldDB" id="A0A1Y2K9M2"/>
<feature type="region of interest" description="Disordered" evidence="1">
    <location>
        <begin position="242"/>
        <end position="286"/>
    </location>
</feature>
<dbReference type="EMBL" id="LVJN01000012">
    <property type="protein sequence ID" value="OSM07651.1"/>
    <property type="molecule type" value="Genomic_DNA"/>
</dbReference>
<evidence type="ECO:0000313" key="3">
    <source>
        <dbReference type="Proteomes" id="UP000194003"/>
    </source>
</evidence>
<reference evidence="2 3" key="1">
    <citation type="journal article" date="2016" name="BMC Genomics">
        <title>Combined genomic and structural analyses of a cultured magnetotactic bacterium reveals its niche adaptation to a dynamic environment.</title>
        <authorList>
            <person name="Araujo A.C."/>
            <person name="Morillo V."/>
            <person name="Cypriano J."/>
            <person name="Teixeira L.C."/>
            <person name="Leao P."/>
            <person name="Lyra S."/>
            <person name="Almeida L.G."/>
            <person name="Bazylinski D.A."/>
            <person name="Vasconcellos A.T."/>
            <person name="Abreu F."/>
            <person name="Lins U."/>
        </authorList>
    </citation>
    <scope>NUCLEOTIDE SEQUENCE [LARGE SCALE GENOMIC DNA]</scope>
    <source>
        <strain evidence="2 3">IT-1</strain>
    </source>
</reference>
<protein>
    <submittedName>
        <fullName evidence="2">Uncharacterized protein</fullName>
    </submittedName>
</protein>
<sequence length="320" mass="35657">MSEISTSLTINFTAQELDEPFELVADDDDQGGSAPVQVAFSQLTSTVCGWGRICYGMTQITPLAVTEPGRKRIKLYCSSRVAATARLIIDGGTARLIGRRSEPVVEALTWTREHAKRLRWFHDSPAVEVIERTPFRDASGNRVDAPRYDRSRGEFHSPKEVIGALVVRYDAGFSLFDVTYGNGRETASVSQFAEMQSAWQSGNVETAEIPPVRVIALSEWHATLGSFERKFWPVGAPSITFRTRTSSGSDSQNDADEDEEDSADGFYQEVPGTRQTVQERIYHPEDPEQYLDVEKTLYLEARNTVSGRTLKLRLLNHASG</sequence>
<keyword evidence="3" id="KW-1185">Reference proteome</keyword>
<proteinExistence type="predicted"/>
<accession>A0A1Y2K9M2</accession>
<evidence type="ECO:0000313" key="2">
    <source>
        <dbReference type="EMBL" id="OSM07651.1"/>
    </source>
</evidence>
<gene>
    <name evidence="2" type="ORF">MAIT1_04588</name>
</gene>
<dbReference type="RefSeq" id="WP_085440182.1">
    <property type="nucleotide sequence ID" value="NZ_LVJN01000012.1"/>
</dbReference>